<evidence type="ECO:0000313" key="2">
    <source>
        <dbReference type="EMBL" id="MBZ6075475.1"/>
    </source>
</evidence>
<dbReference type="InterPro" id="IPR006342">
    <property type="entry name" value="FkbM_mtfrase"/>
</dbReference>
<feature type="domain" description="Methyltransferase FkbM" evidence="1">
    <location>
        <begin position="101"/>
        <end position="243"/>
    </location>
</feature>
<dbReference type="Gene3D" id="3.40.50.150">
    <property type="entry name" value="Vaccinia Virus protein VP39"/>
    <property type="match status" value="1"/>
</dbReference>
<dbReference type="RefSeq" id="WP_224311512.1">
    <property type="nucleotide sequence ID" value="NZ_JAIRBM010000002.1"/>
</dbReference>
<dbReference type="SUPFAM" id="SSF53335">
    <property type="entry name" value="S-adenosyl-L-methionine-dependent methyltransferases"/>
    <property type="match status" value="1"/>
</dbReference>
<dbReference type="PANTHER" id="PTHR34203">
    <property type="entry name" value="METHYLTRANSFERASE, FKBM FAMILY PROTEIN"/>
    <property type="match status" value="1"/>
</dbReference>
<dbReference type="InterPro" id="IPR052514">
    <property type="entry name" value="SAM-dependent_MTase"/>
</dbReference>
<dbReference type="EMBL" id="JAIRBM010000002">
    <property type="protein sequence ID" value="MBZ6075475.1"/>
    <property type="molecule type" value="Genomic_DNA"/>
</dbReference>
<reference evidence="2 3" key="1">
    <citation type="submission" date="2021-09" db="EMBL/GenBank/DDBJ databases">
        <title>The complete genome sequence of a new microorganism.</title>
        <authorList>
            <person name="Zi Z."/>
        </authorList>
    </citation>
    <scope>NUCLEOTIDE SEQUENCE [LARGE SCALE GENOMIC DNA]</scope>
    <source>
        <strain evidence="2 3">WGZ8</strain>
    </source>
</reference>
<dbReference type="NCBIfam" id="TIGR01444">
    <property type="entry name" value="fkbM_fam"/>
    <property type="match status" value="1"/>
</dbReference>
<keyword evidence="2" id="KW-0808">Transferase</keyword>
<sequence>MNDPRPYGAYAPSGLANFAIAGTRRLPQRWATRRIALMLRHLVLYSLKGAPIDVETFGVRMRLHPYNNVCEKRILFTPQYFDPAELDLLASRIEEGFTFVDVGSNVGWYALFVAARAGAKAKILAIEPQPEVFDRLTYNIRQNPFGTVKAVACAVADKTGELTLFLDPNNRGESSVKIVSSSQTDAIRVPAVTLLDLLNREGFTRIDAVKLDVEGAEDLILDPFFRDAPASLYPKLFIIEDGRDKWQIDLPELLRAKGYRVILQTRMNLVFERE</sequence>
<dbReference type="PANTHER" id="PTHR34203:SF15">
    <property type="entry name" value="SLL1173 PROTEIN"/>
    <property type="match status" value="1"/>
</dbReference>
<keyword evidence="2" id="KW-0489">Methyltransferase</keyword>
<gene>
    <name evidence="2" type="ORF">K9B37_04080</name>
</gene>
<proteinExistence type="predicted"/>
<dbReference type="Proteomes" id="UP000704176">
    <property type="component" value="Unassembled WGS sequence"/>
</dbReference>
<dbReference type="GO" id="GO:0032259">
    <property type="term" value="P:methylation"/>
    <property type="evidence" value="ECO:0007669"/>
    <property type="project" value="UniProtKB-KW"/>
</dbReference>
<keyword evidence="3" id="KW-1185">Reference proteome</keyword>
<organism evidence="2 3">
    <name type="scientific">Microvirga puerhi</name>
    <dbReference type="NCBI Taxonomy" id="2876078"/>
    <lineage>
        <taxon>Bacteria</taxon>
        <taxon>Pseudomonadati</taxon>
        <taxon>Pseudomonadota</taxon>
        <taxon>Alphaproteobacteria</taxon>
        <taxon>Hyphomicrobiales</taxon>
        <taxon>Methylobacteriaceae</taxon>
        <taxon>Microvirga</taxon>
    </lineage>
</organism>
<evidence type="ECO:0000313" key="3">
    <source>
        <dbReference type="Proteomes" id="UP000704176"/>
    </source>
</evidence>
<accession>A0ABS7VK10</accession>
<comment type="caution">
    <text evidence="2">The sequence shown here is derived from an EMBL/GenBank/DDBJ whole genome shotgun (WGS) entry which is preliminary data.</text>
</comment>
<name>A0ABS7VK10_9HYPH</name>
<protein>
    <submittedName>
        <fullName evidence="2">FkbM family methyltransferase</fullName>
    </submittedName>
</protein>
<dbReference type="InterPro" id="IPR029063">
    <property type="entry name" value="SAM-dependent_MTases_sf"/>
</dbReference>
<dbReference type="Pfam" id="PF05050">
    <property type="entry name" value="Methyltransf_21"/>
    <property type="match status" value="1"/>
</dbReference>
<dbReference type="GO" id="GO:0008168">
    <property type="term" value="F:methyltransferase activity"/>
    <property type="evidence" value="ECO:0007669"/>
    <property type="project" value="UniProtKB-KW"/>
</dbReference>
<evidence type="ECO:0000259" key="1">
    <source>
        <dbReference type="Pfam" id="PF05050"/>
    </source>
</evidence>